<dbReference type="Proteomes" id="UP000823786">
    <property type="component" value="Unassembled WGS sequence"/>
</dbReference>
<dbReference type="PANTHER" id="PTHR10819:SF3">
    <property type="entry name" value="PHOSPHOTRIESTERASE-RELATED PROTEIN"/>
    <property type="match status" value="1"/>
</dbReference>
<protein>
    <submittedName>
        <fullName evidence="4">Phosphotriesterase-related protein</fullName>
    </submittedName>
</protein>
<dbReference type="Pfam" id="PF02126">
    <property type="entry name" value="PTE"/>
    <property type="match status" value="1"/>
</dbReference>
<comment type="similarity">
    <text evidence="3">Belongs to the metallo-dependent hydrolases superfamily. Phosphotriesterase family.</text>
</comment>
<evidence type="ECO:0000313" key="4">
    <source>
        <dbReference type="EMBL" id="MBP1857877.1"/>
    </source>
</evidence>
<reference evidence="4 5" key="1">
    <citation type="submission" date="2021-03" db="EMBL/GenBank/DDBJ databases">
        <title>Genomic Encyclopedia of Type Strains, Phase IV (KMG-IV): sequencing the most valuable type-strain genomes for metagenomic binning, comparative biology and taxonomic classification.</title>
        <authorList>
            <person name="Goeker M."/>
        </authorList>
    </citation>
    <scope>NUCLEOTIDE SEQUENCE [LARGE SCALE GENOMIC DNA]</scope>
    <source>
        <strain evidence="4 5">DSM 26427</strain>
    </source>
</reference>
<comment type="caution">
    <text evidence="4">The sequence shown here is derived from an EMBL/GenBank/DDBJ whole genome shotgun (WGS) entry which is preliminary data.</text>
</comment>
<comment type="caution">
    <text evidence="3">Lacks conserved residue(s) required for the propagation of feature annotation.</text>
</comment>
<keyword evidence="1" id="KW-0479">Metal-binding</keyword>
<dbReference type="InterPro" id="IPR032466">
    <property type="entry name" value="Metal_Hydrolase"/>
</dbReference>
<dbReference type="InterPro" id="IPR017947">
    <property type="entry name" value="AryldialkylPase_Zn-BS"/>
</dbReference>
<accession>A0ABS4EIW3</accession>
<evidence type="ECO:0000313" key="5">
    <source>
        <dbReference type="Proteomes" id="UP000823786"/>
    </source>
</evidence>
<gene>
    <name evidence="4" type="ORF">J2Z75_001373</name>
</gene>
<dbReference type="PROSITE" id="PS01322">
    <property type="entry name" value="PHOSPHOTRIESTERASE_1"/>
    <property type="match status" value="1"/>
</dbReference>
<evidence type="ECO:0000256" key="1">
    <source>
        <dbReference type="ARBA" id="ARBA00022723"/>
    </source>
</evidence>
<dbReference type="PROSITE" id="PS51347">
    <property type="entry name" value="PHOSPHOTRIESTERASE_2"/>
    <property type="match status" value="1"/>
</dbReference>
<organism evidence="4 5">
    <name type="scientific">Rhizobium herbae</name>
    <dbReference type="NCBI Taxonomy" id="508661"/>
    <lineage>
        <taxon>Bacteria</taxon>
        <taxon>Pseudomonadati</taxon>
        <taxon>Pseudomonadota</taxon>
        <taxon>Alphaproteobacteria</taxon>
        <taxon>Hyphomicrobiales</taxon>
        <taxon>Rhizobiaceae</taxon>
        <taxon>Rhizobium/Agrobacterium group</taxon>
        <taxon>Rhizobium</taxon>
    </lineage>
</organism>
<dbReference type="CDD" id="cd00530">
    <property type="entry name" value="PTE"/>
    <property type="match status" value="1"/>
</dbReference>
<dbReference type="SUPFAM" id="SSF51556">
    <property type="entry name" value="Metallo-dependent hydrolases"/>
    <property type="match status" value="1"/>
</dbReference>
<evidence type="ECO:0000256" key="3">
    <source>
        <dbReference type="PROSITE-ProRule" id="PRU00679"/>
    </source>
</evidence>
<evidence type="ECO:0000256" key="2">
    <source>
        <dbReference type="ARBA" id="ARBA00022801"/>
    </source>
</evidence>
<name>A0ABS4EIW3_9HYPH</name>
<dbReference type="InterPro" id="IPR001559">
    <property type="entry name" value="Phosphotriesterase"/>
</dbReference>
<dbReference type="PANTHER" id="PTHR10819">
    <property type="entry name" value="PHOSPHOTRIESTERASE-RELATED"/>
    <property type="match status" value="1"/>
</dbReference>
<keyword evidence="2" id="KW-0378">Hydrolase</keyword>
<sequence length="378" mass="41617">MAELPPVSRRGAGQVTVDHLFDSPVPPRAAIGVTSGTVMTVLGPIPVDDMGTTLMHEHIFLDGEKSWRCPCHPDAQAIGTQKVSMEIIGELRMNPYMNRDNVSLDDGDLALSELKRFQALGGHTVVDTTNIGIGREPAKLARIAKMSGLKIVMGTGFYLEFSHPDWLKAMDVDAVTEFIVDDIGGGEKQPEIMAGIIGEIGVSKDFTSEERKSLRGAARASKITGVPLSVHLPGWERLAHEVLDVVEEEGADLRHTILCHMNPSHEDLPYQKALAERGAFLEYDMIGMDFYYADQDAQSPSDEQNARAIRSLIDMGYGDRILLSQDVFLKIMLTRYGGFGYGFILKHFLPRLKRHGVDQAAIDRMLIDNPKSVFSSAP</sequence>
<keyword evidence="5" id="KW-1185">Reference proteome</keyword>
<dbReference type="PIRSF" id="PIRSF016839">
    <property type="entry name" value="PhP"/>
    <property type="match status" value="1"/>
</dbReference>
<proteinExistence type="inferred from homology"/>
<dbReference type="Gene3D" id="3.20.20.140">
    <property type="entry name" value="Metal-dependent hydrolases"/>
    <property type="match status" value="1"/>
</dbReference>
<dbReference type="EMBL" id="JAGGJV010000002">
    <property type="protein sequence ID" value="MBP1857877.1"/>
    <property type="molecule type" value="Genomic_DNA"/>
</dbReference>